<dbReference type="GO" id="GO:0003677">
    <property type="term" value="F:DNA binding"/>
    <property type="evidence" value="ECO:0007669"/>
    <property type="project" value="InterPro"/>
</dbReference>
<dbReference type="Proteomes" id="UP000319148">
    <property type="component" value="Unassembled WGS sequence"/>
</dbReference>
<dbReference type="AlphaFoldDB" id="A0A501PJD2"/>
<dbReference type="OrthoDB" id="9798161at2"/>
<accession>A0A501PJD2</accession>
<dbReference type="GO" id="GO:0006313">
    <property type="term" value="P:DNA transposition"/>
    <property type="evidence" value="ECO:0007669"/>
    <property type="project" value="InterPro"/>
</dbReference>
<dbReference type="NCBIfam" id="NF033573">
    <property type="entry name" value="transpos_IS200"/>
    <property type="match status" value="1"/>
</dbReference>
<protein>
    <submittedName>
        <fullName evidence="2">IS200/IS605 family transposase</fullName>
    </submittedName>
</protein>
<dbReference type="GO" id="GO:0004803">
    <property type="term" value="F:transposase activity"/>
    <property type="evidence" value="ECO:0007669"/>
    <property type="project" value="InterPro"/>
</dbReference>
<dbReference type="Pfam" id="PF01797">
    <property type="entry name" value="Y1_Tnp"/>
    <property type="match status" value="1"/>
</dbReference>
<evidence type="ECO:0000259" key="1">
    <source>
        <dbReference type="SMART" id="SM01321"/>
    </source>
</evidence>
<dbReference type="EMBL" id="VFIY01000006">
    <property type="protein sequence ID" value="TPD60623.1"/>
    <property type="molecule type" value="Genomic_DNA"/>
</dbReference>
<keyword evidence="3" id="KW-1185">Reference proteome</keyword>
<reference evidence="3" key="1">
    <citation type="submission" date="2019-06" db="EMBL/GenBank/DDBJ databases">
        <title>The complete genome of Emcibacter congregatus ZYLT.</title>
        <authorList>
            <person name="Zhao Z."/>
        </authorList>
    </citation>
    <scope>NUCLEOTIDE SEQUENCE [LARGE SCALE GENOMIC DNA]</scope>
    <source>
        <strain evidence="3">MCCC 1A06723</strain>
    </source>
</reference>
<dbReference type="PANTHER" id="PTHR33360">
    <property type="entry name" value="TRANSPOSASE FOR INSERTION SEQUENCE ELEMENT IS200"/>
    <property type="match status" value="1"/>
</dbReference>
<dbReference type="SUPFAM" id="SSF143422">
    <property type="entry name" value="Transposase IS200-like"/>
    <property type="match status" value="1"/>
</dbReference>
<dbReference type="RefSeq" id="WP_139940180.1">
    <property type="nucleotide sequence ID" value="NZ_JBHSYP010000008.1"/>
</dbReference>
<name>A0A501PJD2_9PROT</name>
<feature type="domain" description="Transposase IS200-like" evidence="1">
    <location>
        <begin position="10"/>
        <end position="130"/>
    </location>
</feature>
<dbReference type="InterPro" id="IPR036515">
    <property type="entry name" value="Transposase_17_sf"/>
</dbReference>
<dbReference type="Gene3D" id="3.30.70.1290">
    <property type="entry name" value="Transposase IS200-like"/>
    <property type="match status" value="1"/>
</dbReference>
<sequence length="142" mass="16687">MEVIKTAHSMYCLQYHIVWVCKYRRKILKPGVCSYIRKTLPGLLREMPGVNIETIGFDEDHLHMLMTIPPKYSIADVMGRLKSQLSSKMRKFFPWLGKVYWNENIVWSPGYFVSSIGLDEETIRRYVELQGQQDSGQLRQEL</sequence>
<dbReference type="PANTHER" id="PTHR33360:SF2">
    <property type="entry name" value="TRANSPOSASE FOR INSERTION SEQUENCE ELEMENT IS200"/>
    <property type="match status" value="1"/>
</dbReference>
<comment type="caution">
    <text evidence="2">The sequence shown here is derived from an EMBL/GenBank/DDBJ whole genome shotgun (WGS) entry which is preliminary data.</text>
</comment>
<evidence type="ECO:0000313" key="2">
    <source>
        <dbReference type="EMBL" id="TPD60623.1"/>
    </source>
</evidence>
<evidence type="ECO:0000313" key="3">
    <source>
        <dbReference type="Proteomes" id="UP000319148"/>
    </source>
</evidence>
<dbReference type="SMART" id="SM01321">
    <property type="entry name" value="Y1_Tnp"/>
    <property type="match status" value="1"/>
</dbReference>
<proteinExistence type="predicted"/>
<organism evidence="2 3">
    <name type="scientific">Emcibacter nanhaiensis</name>
    <dbReference type="NCBI Taxonomy" id="1505037"/>
    <lineage>
        <taxon>Bacteria</taxon>
        <taxon>Pseudomonadati</taxon>
        <taxon>Pseudomonadota</taxon>
        <taxon>Alphaproteobacteria</taxon>
        <taxon>Emcibacterales</taxon>
        <taxon>Emcibacteraceae</taxon>
        <taxon>Emcibacter</taxon>
    </lineage>
</organism>
<dbReference type="InterPro" id="IPR002686">
    <property type="entry name" value="Transposase_17"/>
</dbReference>
<gene>
    <name evidence="2" type="primary">tnpA</name>
    <name evidence="2" type="ORF">FIV46_07800</name>
</gene>